<dbReference type="EMBL" id="UGXH01000003">
    <property type="protein sequence ID" value="SUG53188.1"/>
    <property type="molecule type" value="Genomic_DNA"/>
</dbReference>
<reference evidence="2 3" key="1">
    <citation type="submission" date="2018-06" db="EMBL/GenBank/DDBJ databases">
        <authorList>
            <consortium name="Pathogen Informatics"/>
            <person name="Doyle S."/>
        </authorList>
    </citation>
    <scope>NUCLEOTIDE SEQUENCE [LARGE SCALE GENOMIC DNA]</scope>
    <source>
        <strain evidence="2 3">NCTC10060</strain>
    </source>
</reference>
<dbReference type="SUPFAM" id="SSF160719">
    <property type="entry name" value="gpW/gp25-like"/>
    <property type="match status" value="1"/>
</dbReference>
<dbReference type="Gene3D" id="3.10.450.40">
    <property type="match status" value="1"/>
</dbReference>
<dbReference type="RefSeq" id="WP_136057927.1">
    <property type="nucleotide sequence ID" value="NZ_DACWWF010000005.1"/>
</dbReference>
<name>A0A379TRF2_SALDZ</name>
<proteinExistence type="predicted"/>
<dbReference type="Proteomes" id="UP000254633">
    <property type="component" value="Unassembled WGS sequence"/>
</dbReference>
<organism evidence="2 3">
    <name type="scientific">Salmonella diarizonae</name>
    <dbReference type="NCBI Taxonomy" id="59204"/>
    <lineage>
        <taxon>Bacteria</taxon>
        <taxon>Pseudomonadati</taxon>
        <taxon>Pseudomonadota</taxon>
        <taxon>Gammaproteobacteria</taxon>
        <taxon>Enterobacterales</taxon>
        <taxon>Enterobacteriaceae</taxon>
        <taxon>Salmonella</taxon>
    </lineage>
</organism>
<gene>
    <name evidence="2" type="primary">STY1634</name>
    <name evidence="2" type="ORF">NCTC10060_00221</name>
</gene>
<accession>A0A379TRF2</accession>
<dbReference type="AlphaFoldDB" id="A0A379TRF2"/>
<feature type="domain" description="IraD/Gp25-like" evidence="1">
    <location>
        <begin position="27"/>
        <end position="92"/>
    </location>
</feature>
<dbReference type="Pfam" id="PF04965">
    <property type="entry name" value="GPW_gp25"/>
    <property type="match status" value="1"/>
</dbReference>
<evidence type="ECO:0000313" key="2">
    <source>
        <dbReference type="EMBL" id="SUG53188.1"/>
    </source>
</evidence>
<protein>
    <submittedName>
        <fullName evidence="2">Putative bacteriophage baseplate protein</fullName>
    </submittedName>
</protein>
<sequence>MNTNSSSQSQPLWWQPALGRDGRVTGAACVAQCIRTILSTPKGSDPLRPEFGSDAYLYLDWPVPRAVPNVIRESVDAIRRWEPRCRNVRVKPVIAGEHVTLRVSWQLQSGGEEYTEVKWR</sequence>
<evidence type="ECO:0000259" key="1">
    <source>
        <dbReference type="Pfam" id="PF04965"/>
    </source>
</evidence>
<dbReference type="InterPro" id="IPR007048">
    <property type="entry name" value="IraD/Gp25-like"/>
</dbReference>
<evidence type="ECO:0000313" key="3">
    <source>
        <dbReference type="Proteomes" id="UP000254633"/>
    </source>
</evidence>